<keyword evidence="4 7" id="KW-0862">Zinc</keyword>
<dbReference type="AlphaFoldDB" id="D8RVH2"/>
<feature type="binding site" evidence="7">
    <location>
        <position position="40"/>
    </location>
    <ligand>
        <name>Zn(2+)</name>
        <dbReference type="ChEBI" id="CHEBI:29105"/>
    </ligand>
</feature>
<name>D8RVH2_SELML</name>
<dbReference type="OMA" id="DHIEDWI"/>
<feature type="binding site" evidence="7">
    <location>
        <position position="103"/>
    </location>
    <ligand>
        <name>Zn(2+)</name>
        <dbReference type="ChEBI" id="CHEBI:29105"/>
    </ligand>
</feature>
<evidence type="ECO:0000256" key="6">
    <source>
        <dbReference type="ARBA" id="ARBA00048348"/>
    </source>
</evidence>
<dbReference type="CDD" id="cd00884">
    <property type="entry name" value="beta_CA_cladeB"/>
    <property type="match status" value="1"/>
</dbReference>
<keyword evidence="10" id="KW-1185">Reference proteome</keyword>
<dbReference type="Gene3D" id="3.40.1050.10">
    <property type="entry name" value="Carbonic anhydrase"/>
    <property type="match status" value="1"/>
</dbReference>
<dbReference type="GO" id="GO:0015976">
    <property type="term" value="P:carbon utilization"/>
    <property type="evidence" value="ECO:0007669"/>
    <property type="project" value="InterPro"/>
</dbReference>
<evidence type="ECO:0000256" key="2">
    <source>
        <dbReference type="ARBA" id="ARBA00006217"/>
    </source>
</evidence>
<sequence length="202" mass="22551">AEERIKQGFLKFKNNFWLKNPQLYEKLSAGQSPKFMIFACSDSRVCPTTILGLQPGEAFVVRNIASMIPACGEAGFPSTSAALEYGVLHLKVEHILVIGHSRCGGIKALLTTDPEKKWSDYIQDWIKISTPVHSNQNHSHDIDERCSCGEKESVNVSLSNLMTFPWIKSAVEEKKLALHGGHYSFVTGTFQYWTPGSDKVDF</sequence>
<evidence type="ECO:0000313" key="9">
    <source>
        <dbReference type="EMBL" id="EFJ23957.1"/>
    </source>
</evidence>
<evidence type="ECO:0000256" key="1">
    <source>
        <dbReference type="ARBA" id="ARBA00002904"/>
    </source>
</evidence>
<dbReference type="FunCoup" id="D8RVH2">
    <property type="interactions" value="2535"/>
</dbReference>
<dbReference type="Pfam" id="PF00484">
    <property type="entry name" value="Pro_CA"/>
    <property type="match status" value="1"/>
</dbReference>
<dbReference type="SMART" id="SM00947">
    <property type="entry name" value="Pro_CA"/>
    <property type="match status" value="1"/>
</dbReference>
<dbReference type="HOGENOM" id="CLU_053879_5_4_1"/>
<keyword evidence="5 8" id="KW-0456">Lyase</keyword>
<evidence type="ECO:0000256" key="4">
    <source>
        <dbReference type="ARBA" id="ARBA00022833"/>
    </source>
</evidence>
<evidence type="ECO:0000313" key="10">
    <source>
        <dbReference type="Proteomes" id="UP000001514"/>
    </source>
</evidence>
<dbReference type="PANTHER" id="PTHR11002">
    <property type="entry name" value="CARBONIC ANHYDRASE"/>
    <property type="match status" value="1"/>
</dbReference>
<evidence type="ECO:0000256" key="8">
    <source>
        <dbReference type="RuleBase" id="RU003956"/>
    </source>
</evidence>
<comment type="similarity">
    <text evidence="2 8">Belongs to the beta-class carbonic anhydrase family.</text>
</comment>
<dbReference type="PROSITE" id="PS00704">
    <property type="entry name" value="PROK_CO2_ANHYDRASE_1"/>
    <property type="match status" value="1"/>
</dbReference>
<dbReference type="STRING" id="88036.D8RVH2"/>
<evidence type="ECO:0000256" key="7">
    <source>
        <dbReference type="PIRSR" id="PIRSR601765-1"/>
    </source>
</evidence>
<dbReference type="eggNOG" id="KOG1578">
    <property type="taxonomic scope" value="Eukaryota"/>
</dbReference>
<dbReference type="PANTHER" id="PTHR11002:SF56">
    <property type="entry name" value="BETA CARBONIC ANHYDRASE 2, CHLOROPLASTIC"/>
    <property type="match status" value="1"/>
</dbReference>
<dbReference type="InterPro" id="IPR045066">
    <property type="entry name" value="Beta_CA_cladeB"/>
</dbReference>
<dbReference type="KEGG" id="smo:SELMODRAFT_102513"/>
<dbReference type="FunFam" id="3.40.1050.10:FF:000003">
    <property type="entry name" value="Carbonic anhydrase"/>
    <property type="match status" value="1"/>
</dbReference>
<feature type="binding site" evidence="7">
    <location>
        <position position="42"/>
    </location>
    <ligand>
        <name>Zn(2+)</name>
        <dbReference type="ChEBI" id="CHEBI:29105"/>
    </ligand>
</feature>
<dbReference type="EC" id="4.2.1.1" evidence="3 8"/>
<gene>
    <name evidence="9" type="ORF">SELMODRAFT_102513</name>
</gene>
<comment type="function">
    <text evidence="1 8">Reversible hydration of carbon dioxide.</text>
</comment>
<dbReference type="Gramene" id="EFJ23957">
    <property type="protein sequence ID" value="EFJ23957"/>
    <property type="gene ID" value="SELMODRAFT_102513"/>
</dbReference>
<dbReference type="OrthoDB" id="10248475at2759"/>
<dbReference type="GO" id="GO:0008270">
    <property type="term" value="F:zinc ion binding"/>
    <property type="evidence" value="ECO:0007669"/>
    <property type="project" value="UniProtKB-UniRule"/>
</dbReference>
<protein>
    <recommendedName>
        <fullName evidence="3 8">Carbonic anhydrase</fullName>
        <ecNumber evidence="3 8">4.2.1.1</ecNumber>
    </recommendedName>
    <alternativeName>
        <fullName evidence="8">Carbonate dehydratase</fullName>
    </alternativeName>
</protein>
<proteinExistence type="inferred from homology"/>
<dbReference type="GO" id="GO:0004089">
    <property type="term" value="F:carbonate dehydratase activity"/>
    <property type="evidence" value="ECO:0007669"/>
    <property type="project" value="UniProtKB-UniRule"/>
</dbReference>
<dbReference type="SUPFAM" id="SSF53056">
    <property type="entry name" value="beta-carbonic anhydrase, cab"/>
    <property type="match status" value="1"/>
</dbReference>
<evidence type="ECO:0000256" key="5">
    <source>
        <dbReference type="ARBA" id="ARBA00023239"/>
    </source>
</evidence>
<feature type="binding site" evidence="7">
    <location>
        <position position="100"/>
    </location>
    <ligand>
        <name>Zn(2+)</name>
        <dbReference type="ChEBI" id="CHEBI:29105"/>
    </ligand>
</feature>
<dbReference type="InParanoid" id="D8RVH2"/>
<accession>D8RVH2</accession>
<dbReference type="Proteomes" id="UP000001514">
    <property type="component" value="Unassembled WGS sequence"/>
</dbReference>
<evidence type="ECO:0000256" key="3">
    <source>
        <dbReference type="ARBA" id="ARBA00012925"/>
    </source>
</evidence>
<reference evidence="9 10" key="1">
    <citation type="journal article" date="2011" name="Science">
        <title>The Selaginella genome identifies genetic changes associated with the evolution of vascular plants.</title>
        <authorList>
            <person name="Banks J.A."/>
            <person name="Nishiyama T."/>
            <person name="Hasebe M."/>
            <person name="Bowman J.L."/>
            <person name="Gribskov M."/>
            <person name="dePamphilis C."/>
            <person name="Albert V.A."/>
            <person name="Aono N."/>
            <person name="Aoyama T."/>
            <person name="Ambrose B.A."/>
            <person name="Ashton N.W."/>
            <person name="Axtell M.J."/>
            <person name="Barker E."/>
            <person name="Barker M.S."/>
            <person name="Bennetzen J.L."/>
            <person name="Bonawitz N.D."/>
            <person name="Chapple C."/>
            <person name="Cheng C."/>
            <person name="Correa L.G."/>
            <person name="Dacre M."/>
            <person name="DeBarry J."/>
            <person name="Dreyer I."/>
            <person name="Elias M."/>
            <person name="Engstrom E.M."/>
            <person name="Estelle M."/>
            <person name="Feng L."/>
            <person name="Finet C."/>
            <person name="Floyd S.K."/>
            <person name="Frommer W.B."/>
            <person name="Fujita T."/>
            <person name="Gramzow L."/>
            <person name="Gutensohn M."/>
            <person name="Harholt J."/>
            <person name="Hattori M."/>
            <person name="Heyl A."/>
            <person name="Hirai T."/>
            <person name="Hiwatashi Y."/>
            <person name="Ishikawa M."/>
            <person name="Iwata M."/>
            <person name="Karol K.G."/>
            <person name="Koehler B."/>
            <person name="Kolukisaoglu U."/>
            <person name="Kubo M."/>
            <person name="Kurata T."/>
            <person name="Lalonde S."/>
            <person name="Li K."/>
            <person name="Li Y."/>
            <person name="Litt A."/>
            <person name="Lyons E."/>
            <person name="Manning G."/>
            <person name="Maruyama T."/>
            <person name="Michael T.P."/>
            <person name="Mikami K."/>
            <person name="Miyazaki S."/>
            <person name="Morinaga S."/>
            <person name="Murata T."/>
            <person name="Mueller-Roeber B."/>
            <person name="Nelson D.R."/>
            <person name="Obara M."/>
            <person name="Oguri Y."/>
            <person name="Olmstead R.G."/>
            <person name="Onodera N."/>
            <person name="Petersen B.L."/>
            <person name="Pils B."/>
            <person name="Prigge M."/>
            <person name="Rensing S.A."/>
            <person name="Riano-Pachon D.M."/>
            <person name="Roberts A.W."/>
            <person name="Sato Y."/>
            <person name="Scheller H.V."/>
            <person name="Schulz B."/>
            <person name="Schulz C."/>
            <person name="Shakirov E.V."/>
            <person name="Shibagaki N."/>
            <person name="Shinohara N."/>
            <person name="Shippen D.E."/>
            <person name="Soerensen I."/>
            <person name="Sotooka R."/>
            <person name="Sugimoto N."/>
            <person name="Sugita M."/>
            <person name="Sumikawa N."/>
            <person name="Tanurdzic M."/>
            <person name="Theissen G."/>
            <person name="Ulvskov P."/>
            <person name="Wakazuki S."/>
            <person name="Weng J.K."/>
            <person name="Willats W.W."/>
            <person name="Wipf D."/>
            <person name="Wolf P.G."/>
            <person name="Yang L."/>
            <person name="Zimmer A.D."/>
            <person name="Zhu Q."/>
            <person name="Mitros T."/>
            <person name="Hellsten U."/>
            <person name="Loque D."/>
            <person name="Otillar R."/>
            <person name="Salamov A."/>
            <person name="Schmutz J."/>
            <person name="Shapiro H."/>
            <person name="Lindquist E."/>
            <person name="Lucas S."/>
            <person name="Rokhsar D."/>
            <person name="Grigoriev I.V."/>
        </authorList>
    </citation>
    <scope>NUCLEOTIDE SEQUENCE [LARGE SCALE GENOMIC DNA]</scope>
</reference>
<dbReference type="InterPro" id="IPR001765">
    <property type="entry name" value="Carbonic_anhydrase"/>
</dbReference>
<feature type="non-terminal residue" evidence="9">
    <location>
        <position position="1"/>
    </location>
</feature>
<dbReference type="InterPro" id="IPR036874">
    <property type="entry name" value="Carbonic_anhydrase_sf"/>
</dbReference>
<dbReference type="InterPro" id="IPR015892">
    <property type="entry name" value="Carbonic_anhydrase_CS"/>
</dbReference>
<keyword evidence="7" id="KW-0479">Metal-binding</keyword>
<dbReference type="EMBL" id="GL377591">
    <property type="protein sequence ID" value="EFJ23957.1"/>
    <property type="molecule type" value="Genomic_DNA"/>
</dbReference>
<comment type="catalytic activity">
    <reaction evidence="6 8">
        <text>hydrogencarbonate + H(+) = CO2 + H2O</text>
        <dbReference type="Rhea" id="RHEA:10748"/>
        <dbReference type="ChEBI" id="CHEBI:15377"/>
        <dbReference type="ChEBI" id="CHEBI:15378"/>
        <dbReference type="ChEBI" id="CHEBI:16526"/>
        <dbReference type="ChEBI" id="CHEBI:17544"/>
        <dbReference type="EC" id="4.2.1.1"/>
    </reaction>
</comment>
<organism evidence="10">
    <name type="scientific">Selaginella moellendorffii</name>
    <name type="common">Spikemoss</name>
    <dbReference type="NCBI Taxonomy" id="88036"/>
    <lineage>
        <taxon>Eukaryota</taxon>
        <taxon>Viridiplantae</taxon>
        <taxon>Streptophyta</taxon>
        <taxon>Embryophyta</taxon>
        <taxon>Tracheophyta</taxon>
        <taxon>Lycopodiopsida</taxon>
        <taxon>Selaginellales</taxon>
        <taxon>Selaginellaceae</taxon>
        <taxon>Selaginella</taxon>
    </lineage>
</organism>
<comment type="cofactor">
    <cofactor evidence="7">
        <name>Zn(2+)</name>
        <dbReference type="ChEBI" id="CHEBI:29105"/>
    </cofactor>
    <text evidence="7">Binds 1 zinc ion per subunit.</text>
</comment>